<dbReference type="Proteomes" id="UP001499974">
    <property type="component" value="Unassembled WGS sequence"/>
</dbReference>
<keyword evidence="2" id="KW-1185">Reference proteome</keyword>
<sequence>MTLMSEPCAPASSTHRGATLVCSLLTLGLMSCGTSGQDSGESDGSTGLVAFCSVYTEPPEGGERRAWGEALGRVAPPTEMTKAERNGLSVRARWLVDGPTLSSLRASRSDVQAFDTFAEESCGDSAFKLVGDQG</sequence>
<gene>
    <name evidence="1" type="ORF">GCM10023349_05520</name>
</gene>
<dbReference type="EMBL" id="BAABKM010000001">
    <property type="protein sequence ID" value="GAA4693215.1"/>
    <property type="molecule type" value="Genomic_DNA"/>
</dbReference>
<name>A0ABP8WSM0_9ACTN</name>
<accession>A0ABP8WSM0</accession>
<proteinExistence type="predicted"/>
<reference evidence="2" key="1">
    <citation type="journal article" date="2019" name="Int. J. Syst. Evol. Microbiol.">
        <title>The Global Catalogue of Microorganisms (GCM) 10K type strain sequencing project: providing services to taxonomists for standard genome sequencing and annotation.</title>
        <authorList>
            <consortium name="The Broad Institute Genomics Platform"/>
            <consortium name="The Broad Institute Genome Sequencing Center for Infectious Disease"/>
            <person name="Wu L."/>
            <person name="Ma J."/>
        </authorList>
    </citation>
    <scope>NUCLEOTIDE SEQUENCE [LARGE SCALE GENOMIC DNA]</scope>
    <source>
        <strain evidence="2">JCM 18531</strain>
    </source>
</reference>
<organism evidence="1 2">
    <name type="scientific">Nocardioides conyzicola</name>
    <dbReference type="NCBI Taxonomy" id="1651781"/>
    <lineage>
        <taxon>Bacteria</taxon>
        <taxon>Bacillati</taxon>
        <taxon>Actinomycetota</taxon>
        <taxon>Actinomycetes</taxon>
        <taxon>Propionibacteriales</taxon>
        <taxon>Nocardioidaceae</taxon>
        <taxon>Nocardioides</taxon>
    </lineage>
</organism>
<protein>
    <submittedName>
        <fullName evidence="1">Uncharacterized protein</fullName>
    </submittedName>
</protein>
<comment type="caution">
    <text evidence="1">The sequence shown here is derived from an EMBL/GenBank/DDBJ whole genome shotgun (WGS) entry which is preliminary data.</text>
</comment>
<evidence type="ECO:0000313" key="1">
    <source>
        <dbReference type="EMBL" id="GAA4693215.1"/>
    </source>
</evidence>
<evidence type="ECO:0000313" key="2">
    <source>
        <dbReference type="Proteomes" id="UP001499974"/>
    </source>
</evidence>